<keyword evidence="2" id="KW-1185">Reference proteome</keyword>
<dbReference type="PRINTS" id="PR02045">
    <property type="entry name" value="F138DOMAIN"/>
</dbReference>
<accession>A0A8I4A5I2</accession>
<proteinExistence type="predicted"/>
<reference evidence="1" key="3">
    <citation type="submission" date="2025-09" db="UniProtKB">
        <authorList>
            <consortium name="Ensembl"/>
        </authorList>
    </citation>
    <scope>IDENTIFICATION</scope>
</reference>
<dbReference type="PANTHER" id="PTHR12138">
    <property type="entry name" value="PRIMATE-EXPANDED PROTEIN FAMILY"/>
    <property type="match status" value="1"/>
</dbReference>
<dbReference type="AlphaFoldDB" id="A0A8I4A5I2"/>
<reference evidence="1" key="2">
    <citation type="submission" date="2025-08" db="UniProtKB">
        <authorList>
            <consortium name="Ensembl"/>
        </authorList>
    </citation>
    <scope>IDENTIFICATION</scope>
</reference>
<protein>
    <submittedName>
        <fullName evidence="1">Uncharacterized protein</fullName>
    </submittedName>
</protein>
<dbReference type="Ensembl" id="ENSCJAT00000146183.1">
    <property type="protein sequence ID" value="ENSCJAP00000091504.1"/>
    <property type="gene ID" value="ENSCJAG00000070923.1"/>
</dbReference>
<evidence type="ECO:0000313" key="2">
    <source>
        <dbReference type="Proteomes" id="UP000008225"/>
    </source>
</evidence>
<organism evidence="1 2">
    <name type="scientific">Callithrix jacchus</name>
    <name type="common">White-tufted-ear marmoset</name>
    <name type="synonym">Simia Jacchus</name>
    <dbReference type="NCBI Taxonomy" id="9483"/>
    <lineage>
        <taxon>Eukaryota</taxon>
        <taxon>Metazoa</taxon>
        <taxon>Chordata</taxon>
        <taxon>Craniata</taxon>
        <taxon>Vertebrata</taxon>
        <taxon>Euteleostomi</taxon>
        <taxon>Mammalia</taxon>
        <taxon>Eutheria</taxon>
        <taxon>Euarchontoglires</taxon>
        <taxon>Primates</taxon>
        <taxon>Haplorrhini</taxon>
        <taxon>Platyrrhini</taxon>
        <taxon>Cebidae</taxon>
        <taxon>Callitrichinae</taxon>
        <taxon>Callithrix</taxon>
        <taxon>Callithrix</taxon>
    </lineage>
</organism>
<name>A0A8I4A5I2_CALJA</name>
<dbReference type="GeneTree" id="ENSGT01120000271815"/>
<dbReference type="Proteomes" id="UP000008225">
    <property type="component" value="Chromosome 18"/>
</dbReference>
<evidence type="ECO:0000313" key="1">
    <source>
        <dbReference type="Ensembl" id="ENSCJAP00000091504.1"/>
    </source>
</evidence>
<reference evidence="1 2" key="1">
    <citation type="submission" date="2009-03" db="EMBL/GenBank/DDBJ databases">
        <authorList>
            <person name="Warren W."/>
            <person name="Ye L."/>
            <person name="Minx P."/>
            <person name="Worley K."/>
            <person name="Gibbs R."/>
            <person name="Wilson R.K."/>
        </authorList>
    </citation>
    <scope>NUCLEOTIDE SEQUENCE [LARGE SCALE GENOMIC DNA]</scope>
</reference>
<dbReference type="PANTHER" id="PTHR12138:SF162">
    <property type="entry name" value="CHROMOSOME UNDETERMINED SCAFFOLD_275, WHOLE GENOME SHOTGUN SEQUENCE"/>
    <property type="match status" value="1"/>
</dbReference>
<sequence length="121" mass="13392">TVACGALSSECLCSWHIFSRWTYADGPTLSPRLLWHDHGSSQLPDSQAQAILPLQSPKAAGITGEYHHAWLIFVFFVKMGFYHVAQAGLKLLSPRDIPALTYQSAGITGMSRHAWTYVSFL</sequence>